<dbReference type="InterPro" id="IPR032710">
    <property type="entry name" value="NTF2-like_dom_sf"/>
</dbReference>
<name>A0A2V3UK39_9HYPH</name>
<feature type="domain" description="SnoaL-like" evidence="1">
    <location>
        <begin position="9"/>
        <end position="131"/>
    </location>
</feature>
<protein>
    <submittedName>
        <fullName evidence="2">SnoaL-like protein</fullName>
    </submittedName>
</protein>
<dbReference type="CDD" id="cd00531">
    <property type="entry name" value="NTF2_like"/>
    <property type="match status" value="1"/>
</dbReference>
<accession>A0A2V3UK39</accession>
<dbReference type="Proteomes" id="UP000248021">
    <property type="component" value="Unassembled WGS sequence"/>
</dbReference>
<dbReference type="AlphaFoldDB" id="A0A2V3UK39"/>
<dbReference type="Gene3D" id="3.10.450.50">
    <property type="match status" value="1"/>
</dbReference>
<evidence type="ECO:0000313" key="3">
    <source>
        <dbReference type="Proteomes" id="UP000248021"/>
    </source>
</evidence>
<proteinExistence type="predicted"/>
<evidence type="ECO:0000313" key="2">
    <source>
        <dbReference type="EMBL" id="PXW65130.1"/>
    </source>
</evidence>
<comment type="caution">
    <text evidence="2">The sequence shown here is derived from an EMBL/GenBank/DDBJ whole genome shotgun (WGS) entry which is preliminary data.</text>
</comment>
<organism evidence="2 3">
    <name type="scientific">Chelatococcus asaccharovorans</name>
    <dbReference type="NCBI Taxonomy" id="28210"/>
    <lineage>
        <taxon>Bacteria</taxon>
        <taxon>Pseudomonadati</taxon>
        <taxon>Pseudomonadota</taxon>
        <taxon>Alphaproteobacteria</taxon>
        <taxon>Hyphomicrobiales</taxon>
        <taxon>Chelatococcaceae</taxon>
        <taxon>Chelatococcus</taxon>
    </lineage>
</organism>
<dbReference type="Pfam" id="PF13577">
    <property type="entry name" value="SnoaL_4"/>
    <property type="match status" value="1"/>
</dbReference>
<gene>
    <name evidence="2" type="ORF">C7450_101893</name>
</gene>
<dbReference type="SUPFAM" id="SSF54427">
    <property type="entry name" value="NTF2-like"/>
    <property type="match status" value="1"/>
</dbReference>
<evidence type="ECO:0000259" key="1">
    <source>
        <dbReference type="Pfam" id="PF13577"/>
    </source>
</evidence>
<dbReference type="InterPro" id="IPR037401">
    <property type="entry name" value="SnoaL-like"/>
</dbReference>
<reference evidence="2 3" key="1">
    <citation type="submission" date="2018-05" db="EMBL/GenBank/DDBJ databases">
        <title>Genomic Encyclopedia of Type Strains, Phase IV (KMG-IV): sequencing the most valuable type-strain genomes for metagenomic binning, comparative biology and taxonomic classification.</title>
        <authorList>
            <person name="Goeker M."/>
        </authorList>
    </citation>
    <scope>NUCLEOTIDE SEQUENCE [LARGE SCALE GENOMIC DNA]</scope>
    <source>
        <strain evidence="2 3">DSM 6462</strain>
    </source>
</reference>
<keyword evidence="3" id="KW-1185">Reference proteome</keyword>
<dbReference type="EMBL" id="QJJK01000001">
    <property type="protein sequence ID" value="PXW65130.1"/>
    <property type="molecule type" value="Genomic_DNA"/>
</dbReference>
<sequence length="139" mass="15391">MQGLDLLVAERACERLMIEYCACVDMRDFDKLVGLFTQDGVLKRPDGEFAGHAAIAAFFAKLTTDPLVHVCSNMLIHIDSPHAGRATSYVTVFRSYGENADGLPKLEAPYVVAKYVDRFAVEDGAWKIAFRDTIFAAKI</sequence>
<dbReference type="RefSeq" id="WP_210206356.1">
    <property type="nucleotide sequence ID" value="NZ_JAHBRY010000001.1"/>
</dbReference>